<dbReference type="STRING" id="195913.SAMN04488004_11916"/>
<keyword evidence="7" id="KW-0479">Metal-binding</keyword>
<dbReference type="SUPFAM" id="SSF144052">
    <property type="entry name" value="Thermophilic metalloprotease-like"/>
    <property type="match status" value="1"/>
</dbReference>
<comment type="similarity">
    <text evidence="4">Belongs to the peptidase M29 family.</text>
</comment>
<evidence type="ECO:0000256" key="4">
    <source>
        <dbReference type="ARBA" id="ARBA00008236"/>
    </source>
</evidence>
<keyword evidence="8" id="KW-0378">Hydrolase</keyword>
<sequence length="412" mass="43867">MSSHLDPEKIDRLAEVAVRTGVNLQKGQDLIITANMSALPLVQRIAVHAYKAGAGLVLPFFTDDAITLARYENADDASFDRAADWFYEGLGKAYKGGAARMAITGDDPMLLADQDAGKVARASKAVSIAGKPAMGPIVGFEVNWNIVAFPGAAWAARVFPDVPVQEAQSKLLDAIYDASRLDGADPVQNWADHTAELKTHVKWLNAQNFEALQYTGPGTDLRLGLAEGHIWKGGASPALNGVVCQPNIPTEEVFTCPHAYKVDGTVSATKPLAYQGTVIRDISVRFEAGKIVDATASAGEAVFRDLLGVDDGSSRIGEVALVPHSSPISQSGTLFYNTLFDENASCHIALGQSYADTVAGGSELGEDELKQKGANQSLIHVDWMIGSGDVDIDGITRTGDIVPVMRKGEWAF</sequence>
<evidence type="ECO:0000256" key="8">
    <source>
        <dbReference type="ARBA" id="ARBA00022801"/>
    </source>
</evidence>
<comment type="cofactor">
    <cofactor evidence="1">
        <name>Co(2+)</name>
        <dbReference type="ChEBI" id="CHEBI:48828"/>
    </cofactor>
</comment>
<dbReference type="GO" id="GO:0008237">
    <property type="term" value="F:metallopeptidase activity"/>
    <property type="evidence" value="ECO:0007669"/>
    <property type="project" value="UniProtKB-KW"/>
</dbReference>
<evidence type="ECO:0000256" key="7">
    <source>
        <dbReference type="ARBA" id="ARBA00022723"/>
    </source>
</evidence>
<dbReference type="Pfam" id="PF02073">
    <property type="entry name" value="Peptidase_M29"/>
    <property type="match status" value="1"/>
</dbReference>
<evidence type="ECO:0000256" key="3">
    <source>
        <dbReference type="ARBA" id="ARBA00001947"/>
    </source>
</evidence>
<dbReference type="OrthoDB" id="9803993at2"/>
<dbReference type="PRINTS" id="PR00919">
    <property type="entry name" value="THERMOPTASE"/>
</dbReference>
<evidence type="ECO:0000256" key="2">
    <source>
        <dbReference type="ARBA" id="ARBA00001946"/>
    </source>
</evidence>
<evidence type="ECO:0000313" key="10">
    <source>
        <dbReference type="EMBL" id="SFL44064.1"/>
    </source>
</evidence>
<keyword evidence="5 10" id="KW-0031">Aminopeptidase</keyword>
<dbReference type="Gene3D" id="3.40.1830.10">
    <property type="entry name" value="Thermophilic metalloprotease (M29)"/>
    <property type="match status" value="1"/>
</dbReference>
<accession>A0A1I4HPR6</accession>
<comment type="cofactor">
    <cofactor evidence="2">
        <name>Mg(2+)</name>
        <dbReference type="ChEBI" id="CHEBI:18420"/>
    </cofactor>
</comment>
<dbReference type="InterPro" id="IPR035097">
    <property type="entry name" value="M29_N-terminal"/>
</dbReference>
<dbReference type="InterPro" id="IPR052170">
    <property type="entry name" value="M29_Exopeptidase"/>
</dbReference>
<evidence type="ECO:0000256" key="1">
    <source>
        <dbReference type="ARBA" id="ARBA00001941"/>
    </source>
</evidence>
<dbReference type="AlphaFoldDB" id="A0A1I4HPR6"/>
<dbReference type="PANTHER" id="PTHR34448">
    <property type="entry name" value="AMINOPEPTIDASE"/>
    <property type="match status" value="1"/>
</dbReference>
<keyword evidence="11" id="KW-1185">Reference proteome</keyword>
<dbReference type="Proteomes" id="UP000199550">
    <property type="component" value="Unassembled WGS sequence"/>
</dbReference>
<dbReference type="GO" id="GO:0004177">
    <property type="term" value="F:aminopeptidase activity"/>
    <property type="evidence" value="ECO:0007669"/>
    <property type="project" value="UniProtKB-KW"/>
</dbReference>
<keyword evidence="6" id="KW-0645">Protease</keyword>
<dbReference type="EMBL" id="FOTF01000019">
    <property type="protein sequence ID" value="SFL44064.1"/>
    <property type="molecule type" value="Genomic_DNA"/>
</dbReference>
<dbReference type="RefSeq" id="WP_090190806.1">
    <property type="nucleotide sequence ID" value="NZ_FOTF01000019.1"/>
</dbReference>
<proteinExistence type="inferred from homology"/>
<evidence type="ECO:0000313" key="11">
    <source>
        <dbReference type="Proteomes" id="UP000199550"/>
    </source>
</evidence>
<dbReference type="InterPro" id="IPR000787">
    <property type="entry name" value="Peptidase_M29"/>
</dbReference>
<comment type="cofactor">
    <cofactor evidence="3">
        <name>Zn(2+)</name>
        <dbReference type="ChEBI" id="CHEBI:29105"/>
    </cofactor>
</comment>
<dbReference type="GO" id="GO:0046872">
    <property type="term" value="F:metal ion binding"/>
    <property type="evidence" value="ECO:0007669"/>
    <property type="project" value="UniProtKB-KW"/>
</dbReference>
<organism evidence="10 11">
    <name type="scientific">Loktanella salsilacus</name>
    <dbReference type="NCBI Taxonomy" id="195913"/>
    <lineage>
        <taxon>Bacteria</taxon>
        <taxon>Pseudomonadati</taxon>
        <taxon>Pseudomonadota</taxon>
        <taxon>Alphaproteobacteria</taxon>
        <taxon>Rhodobacterales</taxon>
        <taxon>Roseobacteraceae</taxon>
        <taxon>Loktanella</taxon>
    </lineage>
</organism>
<gene>
    <name evidence="10" type="ORF">SAMN04488004_11916</name>
</gene>
<evidence type="ECO:0000256" key="6">
    <source>
        <dbReference type="ARBA" id="ARBA00022670"/>
    </source>
</evidence>
<dbReference type="PANTHER" id="PTHR34448:SF3">
    <property type="entry name" value="AMINOPEPTIDASE AMPS"/>
    <property type="match status" value="1"/>
</dbReference>
<name>A0A1I4HPR6_9RHOB</name>
<dbReference type="GO" id="GO:0006508">
    <property type="term" value="P:proteolysis"/>
    <property type="evidence" value="ECO:0007669"/>
    <property type="project" value="UniProtKB-KW"/>
</dbReference>
<evidence type="ECO:0000256" key="9">
    <source>
        <dbReference type="ARBA" id="ARBA00023049"/>
    </source>
</evidence>
<protein>
    <submittedName>
        <fullName evidence="10">Aminopeptidase T. Metallo peptidase. MEROPS family M29</fullName>
    </submittedName>
</protein>
<keyword evidence="9" id="KW-0482">Metalloprotease</keyword>
<evidence type="ECO:0000256" key="5">
    <source>
        <dbReference type="ARBA" id="ARBA00022438"/>
    </source>
</evidence>
<reference evidence="10 11" key="1">
    <citation type="submission" date="2016-10" db="EMBL/GenBank/DDBJ databases">
        <authorList>
            <person name="de Groot N.N."/>
        </authorList>
    </citation>
    <scope>NUCLEOTIDE SEQUENCE [LARGE SCALE GENOMIC DNA]</scope>
    <source>
        <strain evidence="10 11">DSM 16199</strain>
    </source>
</reference>